<dbReference type="GO" id="GO:0016706">
    <property type="term" value="F:2-oxoglutarate-dependent dioxygenase activity"/>
    <property type="evidence" value="ECO:0007669"/>
    <property type="project" value="UniProtKB-ARBA"/>
</dbReference>
<dbReference type="STRING" id="1445510.YC6258_02107"/>
<gene>
    <name evidence="5" type="ORF">YC6258_02107</name>
</gene>
<organism evidence="5 6">
    <name type="scientific">Gynuella sunshinyii YC6258</name>
    <dbReference type="NCBI Taxonomy" id="1445510"/>
    <lineage>
        <taxon>Bacteria</taxon>
        <taxon>Pseudomonadati</taxon>
        <taxon>Pseudomonadota</taxon>
        <taxon>Gammaproteobacteria</taxon>
        <taxon>Oceanospirillales</taxon>
        <taxon>Saccharospirillaceae</taxon>
        <taxon>Gynuella</taxon>
    </lineage>
</organism>
<evidence type="ECO:0000259" key="4">
    <source>
        <dbReference type="Pfam" id="PF02668"/>
    </source>
</evidence>
<dbReference type="PANTHER" id="PTHR10696">
    <property type="entry name" value="GAMMA-BUTYROBETAINE HYDROXYLASE-RELATED"/>
    <property type="match status" value="1"/>
</dbReference>
<dbReference type="InterPro" id="IPR003819">
    <property type="entry name" value="TauD/TfdA-like"/>
</dbReference>
<dbReference type="HOGENOM" id="CLU_044153_3_0_6"/>
<dbReference type="InterPro" id="IPR050411">
    <property type="entry name" value="AlphaKG_dependent_hydroxylases"/>
</dbReference>
<dbReference type="AlphaFoldDB" id="A0A0C5VUT0"/>
<dbReference type="Pfam" id="PF02668">
    <property type="entry name" value="TauD"/>
    <property type="match status" value="1"/>
</dbReference>
<dbReference type="InterPro" id="IPR042098">
    <property type="entry name" value="TauD-like_sf"/>
</dbReference>
<protein>
    <recommendedName>
        <fullName evidence="4">TauD/TfdA-like domain-containing protein</fullName>
    </recommendedName>
</protein>
<reference evidence="5 6" key="1">
    <citation type="submission" date="2014-01" db="EMBL/GenBank/DDBJ databases">
        <title>Full genme sequencing of cellulolytic bacterium Gynuella sunshinyii YC6258T gen. nov., sp. nov.</title>
        <authorList>
            <person name="Khan H."/>
            <person name="Chung E.J."/>
            <person name="Chung Y.R."/>
        </authorList>
    </citation>
    <scope>NUCLEOTIDE SEQUENCE [LARGE SCALE GENOMIC DNA]</scope>
    <source>
        <strain evidence="5 6">YC6258</strain>
    </source>
</reference>
<evidence type="ECO:0000256" key="1">
    <source>
        <dbReference type="ARBA" id="ARBA00001954"/>
    </source>
</evidence>
<dbReference type="SUPFAM" id="SSF51197">
    <property type="entry name" value="Clavaminate synthase-like"/>
    <property type="match status" value="1"/>
</dbReference>
<dbReference type="Proteomes" id="UP000032266">
    <property type="component" value="Chromosome"/>
</dbReference>
<feature type="domain" description="TauD/TfdA-like" evidence="4">
    <location>
        <begin position="25"/>
        <end position="264"/>
    </location>
</feature>
<dbReference type="PANTHER" id="PTHR10696:SF56">
    <property type="entry name" value="TAUD_TFDA-LIKE DOMAIN-CONTAINING PROTEIN"/>
    <property type="match status" value="1"/>
</dbReference>
<evidence type="ECO:0000256" key="2">
    <source>
        <dbReference type="ARBA" id="ARBA00023002"/>
    </source>
</evidence>
<keyword evidence="2" id="KW-0560">Oxidoreductase</keyword>
<evidence type="ECO:0000256" key="3">
    <source>
        <dbReference type="ARBA" id="ARBA00023194"/>
    </source>
</evidence>
<keyword evidence="3" id="KW-0045">Antibiotic biosynthesis</keyword>
<keyword evidence="6" id="KW-1185">Reference proteome</keyword>
<evidence type="ECO:0000313" key="5">
    <source>
        <dbReference type="EMBL" id="AJQ94149.1"/>
    </source>
</evidence>
<accession>A0A0C5VUT0</accession>
<sequence length="266" mass="30131">MIRGAGDVSIDSFGQLVAATTGDSINYDFGSTPRSHIQSGVYTATEYPAHQTIPLHNEQSYTNIWADYLWFYCEKAALSGGATTLADSREIFRKIPASIRQKFMDKGVMYVRNYGSGYDLDWQKVFNTTDRQEVENFCRKRDIQFEWKNEDELTTTQVCQAHTVHKITGETVWFNQAHLFHVSSLAPEIREALVEILGVEGLPRNACYGDGSTIEDSILDEIRGIYEENTVVFPWQAGDIMLVDNVLAAHGRQAFEGDRKVYVMMT</sequence>
<comment type="cofactor">
    <cofactor evidence="1">
        <name>Fe(2+)</name>
        <dbReference type="ChEBI" id="CHEBI:29033"/>
    </cofactor>
</comment>
<dbReference type="EMBL" id="CP007142">
    <property type="protein sequence ID" value="AJQ94149.1"/>
    <property type="molecule type" value="Genomic_DNA"/>
</dbReference>
<dbReference type="KEGG" id="gsn:YC6258_02107"/>
<name>A0A0C5VUT0_9GAMM</name>
<dbReference type="Gene3D" id="3.60.130.10">
    <property type="entry name" value="Clavaminate synthase-like"/>
    <property type="match status" value="1"/>
</dbReference>
<evidence type="ECO:0000313" key="6">
    <source>
        <dbReference type="Proteomes" id="UP000032266"/>
    </source>
</evidence>
<proteinExistence type="predicted"/>
<dbReference type="PATRIC" id="fig|1445510.3.peg.2066"/>
<dbReference type="GO" id="GO:0017000">
    <property type="term" value="P:antibiotic biosynthetic process"/>
    <property type="evidence" value="ECO:0007669"/>
    <property type="project" value="UniProtKB-KW"/>
</dbReference>